<accession>A0A8S8ZP26</accession>
<name>A0A8S8ZP26_SORMA</name>
<sequence>MANPATSIVNPAGEEILLFFVDGDKRLALQEIPIDPEQPMFDYDPLTTPGGSHITNQSIAAVSLRGLPVVFGQIEITTGSGDAVKKSRVLAQLSPIVKVMAGKKPEETTFDENQNAFAAISNQQGDKVGTHAWCYFIKNRSKEGTAVKLGLQEASLIGNSVKVHHFSDQEIPSDLMPGTTSRLAALYLDTNHREVYYQVEDPKSHSIYCYRIGSSNPPMKIPGTSYAMPGTPIAVTKSKAGNVYLYYLSKPGSEGYANIQRTDRVNSEWQATASVKSEFDFAVSTVLETQLAVTQVAVKDKLQNTVFYLGSSDEQYKPIRDKGEIK</sequence>
<reference evidence="1 2" key="1">
    <citation type="submission" date="2017-07" db="EMBL/GenBank/DDBJ databases">
        <title>Genome sequence of the Sordaria macrospora wild type strain R19027.</title>
        <authorList>
            <person name="Nowrousian M."/>
            <person name="Teichert I."/>
            <person name="Kueck U."/>
        </authorList>
    </citation>
    <scope>NUCLEOTIDE SEQUENCE [LARGE SCALE GENOMIC DNA]</scope>
    <source>
        <strain evidence="1 2">R19027</strain>
        <tissue evidence="1">Mycelium</tissue>
    </source>
</reference>
<organism evidence="1 2">
    <name type="scientific">Sordaria macrospora</name>
    <dbReference type="NCBI Taxonomy" id="5147"/>
    <lineage>
        <taxon>Eukaryota</taxon>
        <taxon>Fungi</taxon>
        <taxon>Dikarya</taxon>
        <taxon>Ascomycota</taxon>
        <taxon>Pezizomycotina</taxon>
        <taxon>Sordariomycetes</taxon>
        <taxon>Sordariomycetidae</taxon>
        <taxon>Sordariales</taxon>
        <taxon>Sordariaceae</taxon>
        <taxon>Sordaria</taxon>
    </lineage>
</organism>
<dbReference type="AlphaFoldDB" id="A0A8S8ZP26"/>
<protein>
    <recommendedName>
        <fullName evidence="3">Fucose-specific lectin</fullName>
    </recommendedName>
</protein>
<evidence type="ECO:0000313" key="2">
    <source>
        <dbReference type="Proteomes" id="UP000433876"/>
    </source>
</evidence>
<dbReference type="Gene3D" id="2.120.10.70">
    <property type="entry name" value="Fucose-specific lectin"/>
    <property type="match status" value="1"/>
</dbReference>
<evidence type="ECO:0008006" key="3">
    <source>
        <dbReference type="Google" id="ProtNLM"/>
    </source>
</evidence>
<dbReference type="EMBL" id="NMPR01000098">
    <property type="protein sequence ID" value="KAA8630656.1"/>
    <property type="molecule type" value="Genomic_DNA"/>
</dbReference>
<evidence type="ECO:0000313" key="1">
    <source>
        <dbReference type="EMBL" id="KAA8630656.1"/>
    </source>
</evidence>
<proteinExistence type="predicted"/>
<gene>
    <name evidence="1" type="ORF">SMACR_08704</name>
</gene>
<comment type="caution">
    <text evidence="1">The sequence shown here is derived from an EMBL/GenBank/DDBJ whole genome shotgun (WGS) entry which is preliminary data.</text>
</comment>
<dbReference type="VEuPathDB" id="FungiDB:SMAC_08704"/>
<dbReference type="SUPFAM" id="SSF89372">
    <property type="entry name" value="Fucose-specific lectin"/>
    <property type="match status" value="1"/>
</dbReference>
<dbReference type="Proteomes" id="UP000433876">
    <property type="component" value="Unassembled WGS sequence"/>
</dbReference>